<dbReference type="GO" id="GO:0004321">
    <property type="term" value="F:fatty-acyl-CoA synthase activity"/>
    <property type="evidence" value="ECO:0007669"/>
    <property type="project" value="TreeGrafter"/>
</dbReference>
<feature type="domain" description="AMP-dependent synthetase/ligase" evidence="15">
    <location>
        <begin position="76"/>
        <end position="428"/>
    </location>
</feature>
<dbReference type="InterPro" id="IPR042099">
    <property type="entry name" value="ANL_N_sf"/>
</dbReference>
<organism evidence="17 18">
    <name type="scientific">Varanus komodoensis</name>
    <name type="common">Komodo dragon</name>
    <dbReference type="NCBI Taxonomy" id="61221"/>
    <lineage>
        <taxon>Eukaryota</taxon>
        <taxon>Metazoa</taxon>
        <taxon>Chordata</taxon>
        <taxon>Craniata</taxon>
        <taxon>Vertebrata</taxon>
        <taxon>Euteleostomi</taxon>
        <taxon>Lepidosauria</taxon>
        <taxon>Squamata</taxon>
        <taxon>Bifurcata</taxon>
        <taxon>Unidentata</taxon>
        <taxon>Episquamata</taxon>
        <taxon>Toxicofera</taxon>
        <taxon>Anguimorpha</taxon>
        <taxon>Paleoanguimorpha</taxon>
        <taxon>Varanoidea</taxon>
        <taxon>Varanidae</taxon>
        <taxon>Varanus</taxon>
    </lineage>
</organism>
<dbReference type="Ensembl" id="ENSVKKT00000008688.1">
    <property type="protein sequence ID" value="ENSVKKP00000008471.1"/>
    <property type="gene ID" value="ENSVKKG00000005525.1"/>
</dbReference>
<dbReference type="InterPro" id="IPR025110">
    <property type="entry name" value="AMP-bd_C"/>
</dbReference>
<dbReference type="PROSITE" id="PS00455">
    <property type="entry name" value="AMP_BINDING"/>
    <property type="match status" value="1"/>
</dbReference>
<evidence type="ECO:0000313" key="17">
    <source>
        <dbReference type="Ensembl" id="ENSVKKP00000008471.1"/>
    </source>
</evidence>
<evidence type="ECO:0000313" key="18">
    <source>
        <dbReference type="Proteomes" id="UP000694545"/>
    </source>
</evidence>
<keyword evidence="18" id="KW-1185">Reference proteome</keyword>
<sequence length="586" mass="65994">MRALLKSQILKSVWQFGQPEQSFHRSHRLLYSPIFKQYEAVSRGEQPLPEYFNFAKDVLDKWSQIEKDGKKAFNPALWWINGRGGEVRWSFEELGIRSRKVANLLLDQCALRRGDRILVVLPRIPEWWLLTVACIRTGIILIPGISQLTAKDMQYRLQASKAKCIVTTDALAPAVDSIANECPFLQTKLLVSSGEGERDGWLSFNALFKDAAASHSCAETKLHDPMMIYFTSGTSGAPKMAELSQGMLDQLVKTFFPLLFRLWLDLTPSDIMWSTVDTGWIVAALGTVFGPWVFGSCIFIHNLEQVQSATILNTLSRFPITTFLSVPTMYRMLVKDDLTSYKFLSLQHCISGGEPLNPEVAEQWKNKTGLAIHEVYGQTEAGIICSTSKQMKVKPGSMGKAFPPYDVQIIDEEGNILPPGQDGEIAIRVKPKRPLGLFSRYVDNPEKTAATERGEFYVTGDRGVMDQDRYIRFVGRADDLMTSSGYRIGPFDIENALLEHPAVAEAAAVSSPDALRGEVVKAFVVLSPTYTLKNKEDLTVELQEHVKKVTAPYKYPRKMEFVQQLPKTTTGKIKRNELRDREWGRI</sequence>
<accession>A0A8D2KU81</accession>
<keyword evidence="9" id="KW-0460">Magnesium</keyword>
<evidence type="ECO:0000259" key="16">
    <source>
        <dbReference type="Pfam" id="PF13193"/>
    </source>
</evidence>
<keyword evidence="5" id="KW-0479">Metal-binding</keyword>
<comment type="catalytic activity">
    <reaction evidence="14">
        <text>a medium-chain fatty acid + ATP + CoA = a medium-chain fatty acyl-CoA + AMP + diphosphate</text>
        <dbReference type="Rhea" id="RHEA:48340"/>
        <dbReference type="ChEBI" id="CHEBI:30616"/>
        <dbReference type="ChEBI" id="CHEBI:33019"/>
        <dbReference type="ChEBI" id="CHEBI:57287"/>
        <dbReference type="ChEBI" id="CHEBI:59558"/>
        <dbReference type="ChEBI" id="CHEBI:90546"/>
        <dbReference type="ChEBI" id="CHEBI:456215"/>
        <dbReference type="EC" id="6.2.1.2"/>
    </reaction>
    <physiologicalReaction direction="left-to-right" evidence="14">
        <dbReference type="Rhea" id="RHEA:48341"/>
    </physiologicalReaction>
</comment>
<reference evidence="17" key="1">
    <citation type="submission" date="2025-08" db="UniProtKB">
        <authorList>
            <consortium name="Ensembl"/>
        </authorList>
    </citation>
    <scope>IDENTIFICATION</scope>
</reference>
<dbReference type="Pfam" id="PF13193">
    <property type="entry name" value="AMP-binding_C"/>
    <property type="match status" value="1"/>
</dbReference>
<name>A0A8D2KU81_VARKO</name>
<keyword evidence="8" id="KW-0067">ATP-binding</keyword>
<evidence type="ECO:0000256" key="14">
    <source>
        <dbReference type="ARBA" id="ARBA00048477"/>
    </source>
</evidence>
<evidence type="ECO:0000256" key="11">
    <source>
        <dbReference type="ARBA" id="ARBA00023098"/>
    </source>
</evidence>
<comment type="similarity">
    <text evidence="3">Belongs to the ATP-dependent AMP-binding enzyme family.</text>
</comment>
<evidence type="ECO:0000256" key="7">
    <source>
        <dbReference type="ARBA" id="ARBA00022832"/>
    </source>
</evidence>
<evidence type="ECO:0000256" key="8">
    <source>
        <dbReference type="ARBA" id="ARBA00022840"/>
    </source>
</evidence>
<proteinExistence type="inferred from homology"/>
<dbReference type="GO" id="GO:0031956">
    <property type="term" value="F:medium-chain fatty acid-CoA ligase activity"/>
    <property type="evidence" value="ECO:0007669"/>
    <property type="project" value="UniProtKB-EC"/>
</dbReference>
<evidence type="ECO:0000256" key="3">
    <source>
        <dbReference type="ARBA" id="ARBA00006432"/>
    </source>
</evidence>
<evidence type="ECO:0000256" key="10">
    <source>
        <dbReference type="ARBA" id="ARBA00022946"/>
    </source>
</evidence>
<dbReference type="Gene3D" id="3.40.50.12780">
    <property type="entry name" value="N-terminal domain of ligase-like"/>
    <property type="match status" value="1"/>
</dbReference>
<dbReference type="EC" id="6.2.1.2" evidence="13"/>
<comment type="cofactor">
    <cofactor evidence="1">
        <name>Mn(2+)</name>
        <dbReference type="ChEBI" id="CHEBI:29035"/>
    </cofactor>
</comment>
<dbReference type="Pfam" id="PF00501">
    <property type="entry name" value="AMP-binding"/>
    <property type="match status" value="1"/>
</dbReference>
<dbReference type="SUPFAM" id="SSF56801">
    <property type="entry name" value="Acetyl-CoA synthetase-like"/>
    <property type="match status" value="1"/>
</dbReference>
<evidence type="ECO:0000256" key="13">
    <source>
        <dbReference type="ARBA" id="ARBA00039009"/>
    </source>
</evidence>
<evidence type="ECO:0000256" key="9">
    <source>
        <dbReference type="ARBA" id="ARBA00022842"/>
    </source>
</evidence>
<evidence type="ECO:0000256" key="5">
    <source>
        <dbReference type="ARBA" id="ARBA00022723"/>
    </source>
</evidence>
<comment type="subcellular location">
    <subcellularLocation>
        <location evidence="2">Mitochondrion</location>
    </subcellularLocation>
</comment>
<keyword evidence="12" id="KW-0496">Mitochondrion</keyword>
<dbReference type="Gene3D" id="3.30.300.30">
    <property type="match status" value="1"/>
</dbReference>
<dbReference type="FunFam" id="3.30.300.30:FF:000005">
    <property type="entry name" value="Acyl-coenzyme A synthetase ACSM5, mitochondrial"/>
    <property type="match status" value="1"/>
</dbReference>
<dbReference type="InterPro" id="IPR045851">
    <property type="entry name" value="AMP-bd_C_sf"/>
</dbReference>
<protein>
    <recommendedName>
        <fullName evidence="13">medium-chain acyl-CoA ligase</fullName>
        <ecNumber evidence="13">6.2.1.2</ecNumber>
    </recommendedName>
</protein>
<dbReference type="GO" id="GO:0005524">
    <property type="term" value="F:ATP binding"/>
    <property type="evidence" value="ECO:0007669"/>
    <property type="project" value="UniProtKB-KW"/>
</dbReference>
<keyword evidence="4" id="KW-0436">Ligase</keyword>
<dbReference type="AlphaFoldDB" id="A0A8D2KU81"/>
<feature type="domain" description="AMP-binding enzyme C-terminal" evidence="16">
    <location>
        <begin position="493"/>
        <end position="572"/>
    </location>
</feature>
<evidence type="ECO:0000256" key="1">
    <source>
        <dbReference type="ARBA" id="ARBA00001936"/>
    </source>
</evidence>
<evidence type="ECO:0000256" key="6">
    <source>
        <dbReference type="ARBA" id="ARBA00022741"/>
    </source>
</evidence>
<dbReference type="InterPro" id="IPR020845">
    <property type="entry name" value="AMP-binding_CS"/>
</dbReference>
<dbReference type="GO" id="GO:0006633">
    <property type="term" value="P:fatty acid biosynthetic process"/>
    <property type="evidence" value="ECO:0007669"/>
    <property type="project" value="TreeGrafter"/>
</dbReference>
<dbReference type="InterPro" id="IPR051087">
    <property type="entry name" value="Mitochondrial_ACSM"/>
</dbReference>
<dbReference type="OMA" id="IRLMYTS"/>
<dbReference type="PANTHER" id="PTHR43605:SF12">
    <property type="entry name" value="ACYL-COENZYME A SYNTHETASE ACSM4, MITOCHONDRIAL"/>
    <property type="match status" value="1"/>
</dbReference>
<dbReference type="GO" id="GO:0046872">
    <property type="term" value="F:metal ion binding"/>
    <property type="evidence" value="ECO:0007669"/>
    <property type="project" value="UniProtKB-KW"/>
</dbReference>
<dbReference type="InterPro" id="IPR000873">
    <property type="entry name" value="AMP-dep_synth/lig_dom"/>
</dbReference>
<dbReference type="FunFam" id="3.40.50.12780:FF:000007">
    <property type="entry name" value="Acyl-coenzyme A synthetase ACSM2A, mitochondrial"/>
    <property type="match status" value="1"/>
</dbReference>
<evidence type="ECO:0000256" key="12">
    <source>
        <dbReference type="ARBA" id="ARBA00023128"/>
    </source>
</evidence>
<keyword evidence="6" id="KW-0547">Nucleotide-binding</keyword>
<dbReference type="Proteomes" id="UP000694545">
    <property type="component" value="Unplaced"/>
</dbReference>
<evidence type="ECO:0000256" key="2">
    <source>
        <dbReference type="ARBA" id="ARBA00004173"/>
    </source>
</evidence>
<evidence type="ECO:0000259" key="15">
    <source>
        <dbReference type="Pfam" id="PF00501"/>
    </source>
</evidence>
<keyword evidence="11" id="KW-0443">Lipid metabolism</keyword>
<dbReference type="GO" id="GO:0005759">
    <property type="term" value="C:mitochondrial matrix"/>
    <property type="evidence" value="ECO:0007669"/>
    <property type="project" value="TreeGrafter"/>
</dbReference>
<dbReference type="GO" id="GO:0006637">
    <property type="term" value="P:acyl-CoA metabolic process"/>
    <property type="evidence" value="ECO:0007669"/>
    <property type="project" value="TreeGrafter"/>
</dbReference>
<dbReference type="PANTHER" id="PTHR43605">
    <property type="entry name" value="ACYL-COENZYME A SYNTHETASE"/>
    <property type="match status" value="1"/>
</dbReference>
<reference evidence="17" key="2">
    <citation type="submission" date="2025-09" db="UniProtKB">
        <authorList>
            <consortium name="Ensembl"/>
        </authorList>
    </citation>
    <scope>IDENTIFICATION</scope>
</reference>
<keyword evidence="10" id="KW-0809">Transit peptide</keyword>
<evidence type="ECO:0000256" key="4">
    <source>
        <dbReference type="ARBA" id="ARBA00022598"/>
    </source>
</evidence>
<keyword evidence="7" id="KW-0276">Fatty acid metabolism</keyword>